<gene>
    <name evidence="5" type="ordered locus">HPL003_10795</name>
</gene>
<comment type="subcellular location">
    <subcellularLocation>
        <location evidence="1">Membrane</location>
    </subcellularLocation>
</comment>
<dbReference type="Proteomes" id="UP000005876">
    <property type="component" value="Chromosome"/>
</dbReference>
<keyword evidence="3" id="KW-0732">Signal</keyword>
<dbReference type="GO" id="GO:0016020">
    <property type="term" value="C:membrane"/>
    <property type="evidence" value="ECO:0007669"/>
    <property type="project" value="UniProtKB-SubCell"/>
</dbReference>
<dbReference type="STRING" id="985665.HPL003_10795"/>
<name>G7VX77_PAETH</name>
<dbReference type="InterPro" id="IPR012338">
    <property type="entry name" value="Beta-lactam/transpept-like"/>
</dbReference>
<feature type="signal peptide" evidence="3">
    <location>
        <begin position="1"/>
        <end position="23"/>
    </location>
</feature>
<organism evidence="5 6">
    <name type="scientific">Paenibacillus terrae (strain HPL-003)</name>
    <dbReference type="NCBI Taxonomy" id="985665"/>
    <lineage>
        <taxon>Bacteria</taxon>
        <taxon>Bacillati</taxon>
        <taxon>Bacillota</taxon>
        <taxon>Bacilli</taxon>
        <taxon>Bacillales</taxon>
        <taxon>Paenibacillaceae</taxon>
        <taxon>Paenibacillus</taxon>
    </lineage>
</organism>
<evidence type="ECO:0000256" key="3">
    <source>
        <dbReference type="SAM" id="SignalP"/>
    </source>
</evidence>
<dbReference type="PANTHER" id="PTHR46825:SF11">
    <property type="entry name" value="PENICILLIN-BINDING PROTEIN 4"/>
    <property type="match status" value="1"/>
</dbReference>
<evidence type="ECO:0000256" key="1">
    <source>
        <dbReference type="ARBA" id="ARBA00004370"/>
    </source>
</evidence>
<dbReference type="InterPro" id="IPR001466">
    <property type="entry name" value="Beta-lactam-related"/>
</dbReference>
<reference evidence="6" key="1">
    <citation type="submission" date="2011-11" db="EMBL/GenBank/DDBJ databases">
        <title>Complete sequence of Paenibacillus terrae HPL-003.</title>
        <authorList>
            <person name="Shin S.H."/>
            <person name="Kim S."/>
            <person name="Kim J.Y."/>
        </authorList>
    </citation>
    <scope>NUCLEOTIDE SEQUENCE [LARGE SCALE GENOMIC DNA]</scope>
    <source>
        <strain evidence="6">HPL-003</strain>
    </source>
</reference>
<feature type="domain" description="Beta-lactamase-related" evidence="4">
    <location>
        <begin position="35"/>
        <end position="358"/>
    </location>
</feature>
<proteinExistence type="predicted"/>
<evidence type="ECO:0000313" key="5">
    <source>
        <dbReference type="EMBL" id="AET58918.1"/>
    </source>
</evidence>
<dbReference type="Gene3D" id="3.40.710.10">
    <property type="entry name" value="DD-peptidase/beta-lactamase superfamily"/>
    <property type="match status" value="1"/>
</dbReference>
<dbReference type="RefSeq" id="WP_014279651.1">
    <property type="nucleotide sequence ID" value="NC_016641.1"/>
</dbReference>
<dbReference type="InterPro" id="IPR050491">
    <property type="entry name" value="AmpC-like"/>
</dbReference>
<dbReference type="PANTHER" id="PTHR46825">
    <property type="entry name" value="D-ALANYL-D-ALANINE-CARBOXYPEPTIDASE/ENDOPEPTIDASE AMPH"/>
    <property type="match status" value="1"/>
</dbReference>
<dbReference type="OrthoDB" id="9797709at2"/>
<sequence>MKKIIAVFISAMLFVLPMTNAFAQGNPELIKEKARNLASELVSKYGASGVQYAIMDHGNIVLTDSVGVKNKATNEPITKDTMFGIGSISKMYVSAATMMLVDAHKVDIDQPLTTYIQDFTMADERYKKITPRMLLNHSSGLYGAHLKNSMLFNDNDTENHDELLLRLQSETLKSNPGEYSVYTNDGFQLLEILVERVSGLSYTDFLAKHINTPLGLKSTKTPLGQFDRQKLSKTYFPGIEGALPVENANIIGTGGLYSTAEEVAMFSEVLTGNKPDILSAQSAKSMQSHEYRKGIWVPEETNSFNYGLGWDAVQLAPFSDYGITALSKGGDTVLYHSTLITIPEHHISMAVLSSGGSSILDSIFASNVLLEVLKDKGIIKDILPDKTFEPPVKADMTSDLLSYSGLYGSVGTTINVEIKNGEFELPALEGFVPAQKYVYTGDGQFKSSDGSAIVSFDKQKNGKTYIKANIYLNFPGLGQMVMVTYEYQKLDANPLNPTVKKAWENRNGKNYYALDEKISSIFYLAPSFITKKISVDHDGYASGTKIVDENKAVNAVEIPVMSGRDAFDLNFTTKDGSEYLIIDGQSYISEDAVKPIPGGKSVYTIPSNGQATWYKIDKNAAHKTMTVDFPKGGGFAVYDEKGEIVDFSTASHNNSVVLPQGGLIVLGGNAGDVFKIHLN</sequence>
<evidence type="ECO:0000256" key="2">
    <source>
        <dbReference type="ARBA" id="ARBA00023136"/>
    </source>
</evidence>
<dbReference type="KEGG" id="pta:HPL003_10795"/>
<accession>G7VX77</accession>
<dbReference type="SUPFAM" id="SSF56601">
    <property type="entry name" value="beta-lactamase/transpeptidase-like"/>
    <property type="match status" value="1"/>
</dbReference>
<dbReference type="HOGENOM" id="CLU_012124_0_0_9"/>
<feature type="chain" id="PRO_5003504647" evidence="3">
    <location>
        <begin position="24"/>
        <end position="679"/>
    </location>
</feature>
<evidence type="ECO:0000313" key="6">
    <source>
        <dbReference type="Proteomes" id="UP000005876"/>
    </source>
</evidence>
<dbReference type="AlphaFoldDB" id="G7VX77"/>
<dbReference type="Pfam" id="PF00144">
    <property type="entry name" value="Beta-lactamase"/>
    <property type="match status" value="1"/>
</dbReference>
<evidence type="ECO:0000259" key="4">
    <source>
        <dbReference type="Pfam" id="PF00144"/>
    </source>
</evidence>
<dbReference type="eggNOG" id="COG1680">
    <property type="taxonomic scope" value="Bacteria"/>
</dbReference>
<reference evidence="5 6" key="3">
    <citation type="journal article" date="2012" name="J. Bacteriol.">
        <title>Genome Sequence of Paenibacillus terrae HPL-003, a Xylanase-Producing Bacterium Isolated from Soil Found in Forest Residue.</title>
        <authorList>
            <person name="Shin S.H."/>
            <person name="Kim S."/>
            <person name="Kim J.Y."/>
            <person name="Song H.Y."/>
            <person name="Cho S.J."/>
            <person name="Kim D.R."/>
            <person name="Lee K.I."/>
            <person name="Lim H.K."/>
            <person name="Park N.J."/>
            <person name="Hwang I.T."/>
            <person name="Yang K.S."/>
        </authorList>
    </citation>
    <scope>NUCLEOTIDE SEQUENCE [LARGE SCALE GENOMIC DNA]</scope>
    <source>
        <strain evidence="5 6">HPL-003</strain>
    </source>
</reference>
<protein>
    <submittedName>
        <fullName evidence="5">Beta-lactamase class c domain (Pbpx family) containing protein</fullName>
    </submittedName>
</protein>
<dbReference type="EMBL" id="CP003107">
    <property type="protein sequence ID" value="AET58918.1"/>
    <property type="molecule type" value="Genomic_DNA"/>
</dbReference>
<keyword evidence="2" id="KW-0472">Membrane</keyword>
<reference key="2">
    <citation type="submission" date="2011-11" db="EMBL/GenBank/DDBJ databases">
        <authorList>
            <person name="Shin S.H."/>
            <person name="Kim S."/>
            <person name="Kim J.Y."/>
        </authorList>
    </citation>
    <scope>NUCLEOTIDE SEQUENCE</scope>
    <source>
        <strain>HPL-003</strain>
    </source>
</reference>